<evidence type="ECO:0000259" key="3">
    <source>
        <dbReference type="Pfam" id="PF06458"/>
    </source>
</evidence>
<feature type="domain" description="MucBP" evidence="3">
    <location>
        <begin position="2"/>
        <end position="60"/>
    </location>
</feature>
<feature type="non-terminal residue" evidence="4">
    <location>
        <position position="182"/>
    </location>
</feature>
<keyword evidence="1" id="KW-0677">Repeat</keyword>
<dbReference type="EMBL" id="WKKX01000932">
    <property type="protein sequence ID" value="MSE09511.1"/>
    <property type="molecule type" value="Genomic_DNA"/>
</dbReference>
<evidence type="ECO:0000256" key="2">
    <source>
        <dbReference type="SAM" id="MobiDB-lite"/>
    </source>
</evidence>
<evidence type="ECO:0000313" key="4">
    <source>
        <dbReference type="EMBL" id="MSE09511.1"/>
    </source>
</evidence>
<dbReference type="AlphaFoldDB" id="A0A7X2MHH9"/>
<name>A0A7X2MHH9_9LACO</name>
<evidence type="ECO:0000313" key="5">
    <source>
        <dbReference type="Proteomes" id="UP000467635"/>
    </source>
</evidence>
<dbReference type="Pfam" id="PF06458">
    <property type="entry name" value="MucBP"/>
    <property type="match status" value="3"/>
</dbReference>
<feature type="domain" description="MucBP" evidence="3">
    <location>
        <begin position="72"/>
        <end position="137"/>
    </location>
</feature>
<feature type="non-terminal residue" evidence="4">
    <location>
        <position position="1"/>
    </location>
</feature>
<evidence type="ECO:0000256" key="1">
    <source>
        <dbReference type="ARBA" id="ARBA00022737"/>
    </source>
</evidence>
<dbReference type="InterPro" id="IPR009459">
    <property type="entry name" value="MucBP_dom"/>
</dbReference>
<feature type="domain" description="MucBP" evidence="3">
    <location>
        <begin position="150"/>
        <end position="182"/>
    </location>
</feature>
<feature type="compositionally biased region" description="Basic and acidic residues" evidence="2">
    <location>
        <begin position="1"/>
        <end position="11"/>
    </location>
</feature>
<reference evidence="4 5" key="1">
    <citation type="submission" date="2019-11" db="EMBL/GenBank/DDBJ databases">
        <title>Draft Genome Sequence of Plant Growth-Promoting Rhizosphere-Associated Bacteria.</title>
        <authorList>
            <person name="Vasilyev I.Y."/>
            <person name="Radchenko V."/>
            <person name="Ilnitskaya E.V."/>
        </authorList>
    </citation>
    <scope>NUCLEOTIDE SEQUENCE [LARGE SCALE GENOMIC DNA]</scope>
    <source>
        <strain evidence="4 5">VRA_01-1sq_f</strain>
    </source>
</reference>
<organism evidence="4 5">
    <name type="scientific">Ligilactobacillus salivarius</name>
    <dbReference type="NCBI Taxonomy" id="1624"/>
    <lineage>
        <taxon>Bacteria</taxon>
        <taxon>Bacillati</taxon>
        <taxon>Bacillota</taxon>
        <taxon>Bacilli</taxon>
        <taxon>Lactobacillales</taxon>
        <taxon>Lactobacillaceae</taxon>
        <taxon>Ligilactobacillus</taxon>
    </lineage>
</organism>
<comment type="caution">
    <text evidence="4">The sequence shown here is derived from an EMBL/GenBank/DDBJ whole genome shotgun (WGS) entry which is preliminary data.</text>
</comment>
<accession>A0A7X2MHH9</accession>
<proteinExistence type="predicted"/>
<dbReference type="Proteomes" id="UP000467635">
    <property type="component" value="Unassembled WGS sequence"/>
</dbReference>
<feature type="region of interest" description="Disordered" evidence="2">
    <location>
        <begin position="1"/>
        <end position="20"/>
    </location>
</feature>
<gene>
    <name evidence="4" type="ORF">GKC33_12755</name>
</gene>
<dbReference type="Gene3D" id="3.10.20.320">
    <property type="entry name" value="Putative peptidoglycan bound protein (lpxtg motif)"/>
    <property type="match status" value="2"/>
</dbReference>
<sequence>KDGKVLEDVSSVKDNAPVGEDYTTEEKTFDGYHFVGMDKTSDSANGKVTEGTKHVIYVYEKDPTPEIKKGSVDVTYLAEDGTTLEKTSDVVKDGEVGSNYETTEKTFDGYHFVRMGEFSADATGQVEEGTKHVVYVYAKNPETPVEKKGNVDVKYIAKDGKVLEDVSSVKDNAPVGEDYTTE</sequence>
<protein>
    <submittedName>
        <fullName evidence="4">Mucus-binding protein</fullName>
    </submittedName>
</protein>